<dbReference type="InterPro" id="IPR051799">
    <property type="entry name" value="NADH_flavin_oxidoreductase"/>
</dbReference>
<keyword evidence="1" id="KW-0285">Flavoprotein</keyword>
<evidence type="ECO:0000259" key="3">
    <source>
        <dbReference type="Pfam" id="PF00724"/>
    </source>
</evidence>
<dbReference type="InterPro" id="IPR001155">
    <property type="entry name" value="OxRdtase_FMN_N"/>
</dbReference>
<organism evidence="4 5">
    <name type="scientific">Thalassotalea mangrovi</name>
    <dbReference type="NCBI Taxonomy" id="2572245"/>
    <lineage>
        <taxon>Bacteria</taxon>
        <taxon>Pseudomonadati</taxon>
        <taxon>Pseudomonadota</taxon>
        <taxon>Gammaproteobacteria</taxon>
        <taxon>Alteromonadales</taxon>
        <taxon>Colwelliaceae</taxon>
        <taxon>Thalassotalea</taxon>
    </lineage>
</organism>
<evidence type="ECO:0000313" key="5">
    <source>
        <dbReference type="Proteomes" id="UP000307999"/>
    </source>
</evidence>
<evidence type="ECO:0000256" key="2">
    <source>
        <dbReference type="ARBA" id="ARBA00023002"/>
    </source>
</evidence>
<sequence>MSSPLAKPLSLPCGAELPNRLGKSAMTEGLADPWDRPTPALNTLYETWSEGGTGLHISGNVMIDRRYLERAGNVVLEDSRDLPKFKAWAAAGTKGGNHFWMQISHPGRQCQNLVNTQPIAPSEVQLKILSFFSKPRAMTQLEIEDAIYRYANTARLAKQAGFTGVQIHCAHGYLISQFLSPKTNLRQDQWGGSLENRARFARRVVQAVRKAVGDSFPVAVKLNSADFQKGGFSQEDCVQVAGWLAEDGIDLLEISGGTYEQLSLMGVEATEVRESTRRREAYFIEYAESIKANAKVPLMITGGFRSREVMERAVASGEVDVVGLARPLCSQPDVSHQLLQQKIDNIDDFEHQLKIGTGFWGNNSPVSLIKTMNTVGQVSYYYKQIIRLSQGLLPDRDFNVAKGFFRHLKTDFQNNLARNKAQGKKLFSDN</sequence>
<proteinExistence type="predicted"/>
<dbReference type="CDD" id="cd04733">
    <property type="entry name" value="OYE_like_2_FMN"/>
    <property type="match status" value="1"/>
</dbReference>
<dbReference type="OrthoDB" id="8523426at2"/>
<protein>
    <submittedName>
        <fullName evidence="4">NADH:flavin oxidoreductase/NADH oxidase family protein</fullName>
    </submittedName>
</protein>
<keyword evidence="2" id="KW-0560">Oxidoreductase</keyword>
<dbReference type="PANTHER" id="PTHR43656">
    <property type="entry name" value="BINDING OXIDOREDUCTASE, PUTATIVE (AFU_ORTHOLOGUE AFUA_2G08260)-RELATED"/>
    <property type="match status" value="1"/>
</dbReference>
<dbReference type="SUPFAM" id="SSF51395">
    <property type="entry name" value="FMN-linked oxidoreductases"/>
    <property type="match status" value="1"/>
</dbReference>
<dbReference type="Gene3D" id="3.20.20.70">
    <property type="entry name" value="Aldolase class I"/>
    <property type="match status" value="1"/>
</dbReference>
<evidence type="ECO:0000256" key="1">
    <source>
        <dbReference type="ARBA" id="ARBA00022630"/>
    </source>
</evidence>
<dbReference type="Proteomes" id="UP000307999">
    <property type="component" value="Unassembled WGS sequence"/>
</dbReference>
<name>A0A4U1B6Z1_9GAMM</name>
<evidence type="ECO:0000313" key="4">
    <source>
        <dbReference type="EMBL" id="TKB46347.1"/>
    </source>
</evidence>
<accession>A0A4U1B6Z1</accession>
<comment type="caution">
    <text evidence="4">The sequence shown here is derived from an EMBL/GenBank/DDBJ whole genome shotgun (WGS) entry which is preliminary data.</text>
</comment>
<reference evidence="4 5" key="1">
    <citation type="submission" date="2019-04" db="EMBL/GenBank/DDBJ databases">
        <title>Thalassotalea guangxiensis sp. nov., isolated from sediment of the coastal wetland.</title>
        <authorList>
            <person name="Zheng S."/>
            <person name="Zhang D."/>
        </authorList>
    </citation>
    <scope>NUCLEOTIDE SEQUENCE [LARGE SCALE GENOMIC DNA]</scope>
    <source>
        <strain evidence="4 5">ZS-4</strain>
    </source>
</reference>
<dbReference type="AlphaFoldDB" id="A0A4U1B6Z1"/>
<dbReference type="GO" id="GO:0016491">
    <property type="term" value="F:oxidoreductase activity"/>
    <property type="evidence" value="ECO:0007669"/>
    <property type="project" value="UniProtKB-KW"/>
</dbReference>
<gene>
    <name evidence="4" type="ORF">E8M12_04650</name>
</gene>
<dbReference type="EMBL" id="SWDB01000009">
    <property type="protein sequence ID" value="TKB46347.1"/>
    <property type="molecule type" value="Genomic_DNA"/>
</dbReference>
<keyword evidence="5" id="KW-1185">Reference proteome</keyword>
<feature type="domain" description="NADH:flavin oxidoreductase/NADH oxidase N-terminal" evidence="3">
    <location>
        <begin position="7"/>
        <end position="342"/>
    </location>
</feature>
<dbReference type="RefSeq" id="WP_136734923.1">
    <property type="nucleotide sequence ID" value="NZ_SWDB01000009.1"/>
</dbReference>
<dbReference type="Pfam" id="PF00724">
    <property type="entry name" value="Oxidored_FMN"/>
    <property type="match status" value="1"/>
</dbReference>
<dbReference type="PANTHER" id="PTHR43656:SF2">
    <property type="entry name" value="BINDING OXIDOREDUCTASE, PUTATIVE (AFU_ORTHOLOGUE AFUA_2G08260)-RELATED"/>
    <property type="match status" value="1"/>
</dbReference>
<dbReference type="InterPro" id="IPR013785">
    <property type="entry name" value="Aldolase_TIM"/>
</dbReference>
<dbReference type="GO" id="GO:0010181">
    <property type="term" value="F:FMN binding"/>
    <property type="evidence" value="ECO:0007669"/>
    <property type="project" value="InterPro"/>
</dbReference>